<keyword evidence="4" id="KW-1185">Reference proteome</keyword>
<protein>
    <recommendedName>
        <fullName evidence="2">MADF domain-containing protein</fullName>
    </recommendedName>
</protein>
<feature type="region of interest" description="Disordered" evidence="1">
    <location>
        <begin position="243"/>
        <end position="262"/>
    </location>
</feature>
<name>A0A2J7PXS0_9NEOP</name>
<comment type="caution">
    <text evidence="3">The sequence shown here is derived from an EMBL/GenBank/DDBJ whole genome shotgun (WGS) entry which is preliminary data.</text>
</comment>
<dbReference type="InterPro" id="IPR006578">
    <property type="entry name" value="MADF-dom"/>
</dbReference>
<dbReference type="AlphaFoldDB" id="A0A2J7PXS0"/>
<dbReference type="SMART" id="SM00595">
    <property type="entry name" value="MADF"/>
    <property type="match status" value="1"/>
</dbReference>
<dbReference type="EMBL" id="NEVH01020852">
    <property type="protein sequence ID" value="PNF21114.1"/>
    <property type="molecule type" value="Genomic_DNA"/>
</dbReference>
<dbReference type="PROSITE" id="PS51029">
    <property type="entry name" value="MADF"/>
    <property type="match status" value="1"/>
</dbReference>
<proteinExistence type="predicted"/>
<reference evidence="3 4" key="1">
    <citation type="submission" date="2017-12" db="EMBL/GenBank/DDBJ databases">
        <title>Hemimetabolous genomes reveal molecular basis of termite eusociality.</title>
        <authorList>
            <person name="Harrison M.C."/>
            <person name="Jongepier E."/>
            <person name="Robertson H.M."/>
            <person name="Arning N."/>
            <person name="Bitard-Feildel T."/>
            <person name="Chao H."/>
            <person name="Childers C.P."/>
            <person name="Dinh H."/>
            <person name="Doddapaneni H."/>
            <person name="Dugan S."/>
            <person name="Gowin J."/>
            <person name="Greiner C."/>
            <person name="Han Y."/>
            <person name="Hu H."/>
            <person name="Hughes D.S.T."/>
            <person name="Huylmans A.-K."/>
            <person name="Kemena C."/>
            <person name="Kremer L.P.M."/>
            <person name="Lee S.L."/>
            <person name="Lopez-Ezquerra A."/>
            <person name="Mallet L."/>
            <person name="Monroy-Kuhn J.M."/>
            <person name="Moser A."/>
            <person name="Murali S.C."/>
            <person name="Muzny D.M."/>
            <person name="Otani S."/>
            <person name="Piulachs M.-D."/>
            <person name="Poelchau M."/>
            <person name="Qu J."/>
            <person name="Schaub F."/>
            <person name="Wada-Katsumata A."/>
            <person name="Worley K.C."/>
            <person name="Xie Q."/>
            <person name="Ylla G."/>
            <person name="Poulsen M."/>
            <person name="Gibbs R.A."/>
            <person name="Schal C."/>
            <person name="Richards S."/>
            <person name="Belles X."/>
            <person name="Korb J."/>
            <person name="Bornberg-Bauer E."/>
        </authorList>
    </citation>
    <scope>NUCLEOTIDE SEQUENCE [LARGE SCALE GENOMIC DNA]</scope>
    <source>
        <tissue evidence="3">Whole body</tissue>
    </source>
</reference>
<feature type="compositionally biased region" description="Low complexity" evidence="1">
    <location>
        <begin position="297"/>
        <end position="309"/>
    </location>
</feature>
<accession>A0A2J7PXS0</accession>
<feature type="compositionally biased region" description="Polar residues" evidence="1">
    <location>
        <begin position="244"/>
        <end position="257"/>
    </location>
</feature>
<dbReference type="Proteomes" id="UP000235965">
    <property type="component" value="Unassembled WGS sequence"/>
</dbReference>
<dbReference type="Pfam" id="PF10545">
    <property type="entry name" value="MADF_DNA_bdg"/>
    <property type="match status" value="1"/>
</dbReference>
<evidence type="ECO:0000259" key="2">
    <source>
        <dbReference type="PROSITE" id="PS51029"/>
    </source>
</evidence>
<evidence type="ECO:0000256" key="1">
    <source>
        <dbReference type="SAM" id="MobiDB-lite"/>
    </source>
</evidence>
<evidence type="ECO:0000313" key="3">
    <source>
        <dbReference type="EMBL" id="PNF21114.1"/>
    </source>
</evidence>
<gene>
    <name evidence="3" type="ORF">B7P43_G05070</name>
</gene>
<dbReference type="OrthoDB" id="8190343at2759"/>
<dbReference type="PANTHER" id="PTHR21505:SF8">
    <property type="entry name" value="DPT-YFP REPRESSOR BY OVEREXPRESSION, ISOFORM D-RELATED"/>
    <property type="match status" value="1"/>
</dbReference>
<feature type="region of interest" description="Disordered" evidence="1">
    <location>
        <begin position="270"/>
        <end position="313"/>
    </location>
</feature>
<organism evidence="3 4">
    <name type="scientific">Cryptotermes secundus</name>
    <dbReference type="NCBI Taxonomy" id="105785"/>
    <lineage>
        <taxon>Eukaryota</taxon>
        <taxon>Metazoa</taxon>
        <taxon>Ecdysozoa</taxon>
        <taxon>Arthropoda</taxon>
        <taxon>Hexapoda</taxon>
        <taxon>Insecta</taxon>
        <taxon>Pterygota</taxon>
        <taxon>Neoptera</taxon>
        <taxon>Polyneoptera</taxon>
        <taxon>Dictyoptera</taxon>
        <taxon>Blattodea</taxon>
        <taxon>Blattoidea</taxon>
        <taxon>Termitoidae</taxon>
        <taxon>Kalotermitidae</taxon>
        <taxon>Cryptotermitinae</taxon>
        <taxon>Cryptotermes</taxon>
    </lineage>
</organism>
<feature type="domain" description="MADF" evidence="2">
    <location>
        <begin position="117"/>
        <end position="212"/>
    </location>
</feature>
<sequence length="424" mass="47217">MDSNFNDMYQADTVATCDTAALKSLGCSDDVAHTEHLESDILLSIKKEDLEEEIHFSDGTSVGDSNKKFFELTPVEFEVQESFTNYDTTAYQESSDDRSTRTERKMPSKWSEEATLKFVKEYRQLECLWDVKSSSYRNKIARDAAYMKLADCASLPGFTVQEAKNKIKNLRSTYSQELKKVKQSKKSGSDEVYQPSLIWYKEIDAFLGPVIASRDTQTSMEAEVSSVMEEAITENEDTLEGNVQAVSPSQSQLSTPTEPAEVQYDRKCVKRNHPNLPPQILQCKKKKVTHGSQTAASSGSQLNQSQSSNKNDDEFDAFGKSVAAQLKKFSLAGALKTQVKIQSLLAQERITDAMESESMSPNEEFNHMHTPLTPLSHHSQASQNDSVCCNCVHEASQVYSTSEGLDDINSADILSQAVNSILPQ</sequence>
<dbReference type="PANTHER" id="PTHR21505">
    <property type="entry name" value="MADF DOMAIN-CONTAINING PROTEIN-RELATED"/>
    <property type="match status" value="1"/>
</dbReference>
<evidence type="ECO:0000313" key="4">
    <source>
        <dbReference type="Proteomes" id="UP000235965"/>
    </source>
</evidence>